<dbReference type="PANTHER" id="PTHR22777:SF17">
    <property type="entry name" value="UPF0053 PROTEIN SLL0260"/>
    <property type="match status" value="1"/>
</dbReference>
<dbReference type="Gene3D" id="3.10.580.10">
    <property type="entry name" value="CBS-domain"/>
    <property type="match status" value="1"/>
</dbReference>
<dbReference type="PROSITE" id="PS51846">
    <property type="entry name" value="CNNM"/>
    <property type="match status" value="1"/>
</dbReference>
<dbReference type="InterPro" id="IPR016169">
    <property type="entry name" value="FAD-bd_PCMH_sub2"/>
</dbReference>
<dbReference type="PROSITE" id="PS51371">
    <property type="entry name" value="CBS"/>
    <property type="match status" value="1"/>
</dbReference>
<evidence type="ECO:0000256" key="7">
    <source>
        <dbReference type="PROSITE-ProRule" id="PRU00703"/>
    </source>
</evidence>
<dbReference type="GO" id="GO:0050660">
    <property type="term" value="F:flavin adenine dinucleotide binding"/>
    <property type="evidence" value="ECO:0007669"/>
    <property type="project" value="InterPro"/>
</dbReference>
<dbReference type="InterPro" id="IPR002550">
    <property type="entry name" value="CNNM"/>
</dbReference>
<evidence type="ECO:0000256" key="2">
    <source>
        <dbReference type="ARBA" id="ARBA00022692"/>
    </source>
</evidence>
<dbReference type="Pfam" id="PF03471">
    <property type="entry name" value="CorC_HlyC"/>
    <property type="match status" value="1"/>
</dbReference>
<dbReference type="CDD" id="cd04590">
    <property type="entry name" value="CBS_pair_CorC_HlyC_assoc"/>
    <property type="match status" value="1"/>
</dbReference>
<dbReference type="PANTHER" id="PTHR22777">
    <property type="entry name" value="HEMOLYSIN-RELATED"/>
    <property type="match status" value="1"/>
</dbReference>
<evidence type="ECO:0000313" key="12">
    <source>
        <dbReference type="EMBL" id="SQA94545.1"/>
    </source>
</evidence>
<dbReference type="GO" id="GO:0005886">
    <property type="term" value="C:plasma membrane"/>
    <property type="evidence" value="ECO:0007669"/>
    <property type="project" value="TreeGrafter"/>
</dbReference>
<sequence length="435" mass="49890">MLHLYKRQLVATAFFYYTLMEPISVIIILTTLVLSAFFSGFEIAYVSSNKVHLEILKKQEGVISNVLTKLTRKPSKLLATMLVGNNVALVVYGFEMGKVMTVLLPPFFQNVLWHTIISTLIILITAEFMPKVFFQIYANQLLKVFAIPAYFFYLLFYPFSSFVMWISDFVLRVFFKTKGDYVPLSFSKVELVDYISEQMENAPKKEEVDSEVQMFQNALEFSGVKAREIMIPRTEIVAVELNESIENLIATFVSSGFSKILIYNENIDDILGYVHSFDMFKKPKNIKEVLIPIVNIPETIQINEVLNILTRKRKSMAVVLDEYGGTSGIVTLEDIVEELFGEIEDEHDKDKFIEEQISDTEYLFSARLEVEYLNETYHLDIPESEEYETLGGFIVLHNEGIPTQGEVIEIPPFTFTIEACSQTKIETVKLTVNNE</sequence>
<proteinExistence type="predicted"/>
<dbReference type="InterPro" id="IPR000644">
    <property type="entry name" value="CBS_dom"/>
</dbReference>
<evidence type="ECO:0000259" key="11">
    <source>
        <dbReference type="PROSITE" id="PS51846"/>
    </source>
</evidence>
<feature type="transmembrane region" description="Helical" evidence="9">
    <location>
        <begin position="77"/>
        <end position="95"/>
    </location>
</feature>
<dbReference type="SUPFAM" id="SSF54631">
    <property type="entry name" value="CBS-domain pair"/>
    <property type="match status" value="1"/>
</dbReference>
<keyword evidence="2 8" id="KW-0812">Transmembrane</keyword>
<dbReference type="SUPFAM" id="SSF56176">
    <property type="entry name" value="FAD-binding/transporter-associated domain-like"/>
    <property type="match status" value="1"/>
</dbReference>
<evidence type="ECO:0000256" key="5">
    <source>
        <dbReference type="ARBA" id="ARBA00023122"/>
    </source>
</evidence>
<evidence type="ECO:0000313" key="13">
    <source>
        <dbReference type="Proteomes" id="UP000250169"/>
    </source>
</evidence>
<gene>
    <name evidence="12" type="primary">yfjD</name>
    <name evidence="12" type="ORF">NCTC11545_01735</name>
</gene>
<comment type="subcellular location">
    <subcellularLocation>
        <location evidence="1">Membrane</location>
        <topology evidence="1">Multi-pass membrane protein</topology>
    </subcellularLocation>
</comment>
<dbReference type="InterPro" id="IPR046342">
    <property type="entry name" value="CBS_dom_sf"/>
</dbReference>
<accession>A0A2X2T5U9</accession>
<evidence type="ECO:0000256" key="9">
    <source>
        <dbReference type="SAM" id="Phobius"/>
    </source>
</evidence>
<dbReference type="Pfam" id="PF00571">
    <property type="entry name" value="CBS"/>
    <property type="match status" value="1"/>
</dbReference>
<protein>
    <submittedName>
        <fullName evidence="12">Mg2+ and Co2+ transporter CorB</fullName>
    </submittedName>
</protein>
<reference evidence="12 13" key="1">
    <citation type="submission" date="2018-06" db="EMBL/GenBank/DDBJ databases">
        <authorList>
            <consortium name="Pathogen Informatics"/>
            <person name="Doyle S."/>
        </authorList>
    </citation>
    <scope>NUCLEOTIDE SEQUENCE [LARGE SCALE GENOMIC DNA]</scope>
    <source>
        <strain evidence="12 13">NCTC11545</strain>
    </source>
</reference>
<dbReference type="EMBL" id="UAVS01000006">
    <property type="protein sequence ID" value="SQA94545.1"/>
    <property type="molecule type" value="Genomic_DNA"/>
</dbReference>
<keyword evidence="5 7" id="KW-0129">CBS domain</keyword>
<keyword evidence="4 8" id="KW-1133">Transmembrane helix</keyword>
<feature type="transmembrane region" description="Helical" evidence="9">
    <location>
        <begin position="141"/>
        <end position="166"/>
    </location>
</feature>
<keyword evidence="3" id="KW-0677">Repeat</keyword>
<evidence type="ECO:0000259" key="10">
    <source>
        <dbReference type="PROSITE" id="PS51371"/>
    </source>
</evidence>
<evidence type="ECO:0000256" key="1">
    <source>
        <dbReference type="ARBA" id="ARBA00004141"/>
    </source>
</evidence>
<keyword evidence="6 8" id="KW-0472">Membrane</keyword>
<dbReference type="InterPro" id="IPR036318">
    <property type="entry name" value="FAD-bd_PCMH-like_sf"/>
</dbReference>
<evidence type="ECO:0000256" key="4">
    <source>
        <dbReference type="ARBA" id="ARBA00022989"/>
    </source>
</evidence>
<dbReference type="InterPro" id="IPR005170">
    <property type="entry name" value="Transptr-assoc_dom"/>
</dbReference>
<feature type="transmembrane region" description="Helical" evidence="9">
    <location>
        <begin position="23"/>
        <end position="46"/>
    </location>
</feature>
<dbReference type="AlphaFoldDB" id="A0A2X2T5U9"/>
<feature type="domain" description="CBS" evidence="10">
    <location>
        <begin position="286"/>
        <end position="346"/>
    </location>
</feature>
<evidence type="ECO:0000256" key="6">
    <source>
        <dbReference type="ARBA" id="ARBA00023136"/>
    </source>
</evidence>
<dbReference type="FunFam" id="3.10.580.10:FF:000002">
    <property type="entry name" value="Magnesium/cobalt efflux protein CorC"/>
    <property type="match status" value="1"/>
</dbReference>
<dbReference type="InterPro" id="IPR044751">
    <property type="entry name" value="Ion_transp-like_CBS"/>
</dbReference>
<dbReference type="Gene3D" id="3.30.465.10">
    <property type="match status" value="1"/>
</dbReference>
<feature type="domain" description="CNNM transmembrane" evidence="11">
    <location>
        <begin position="17"/>
        <end position="211"/>
    </location>
</feature>
<dbReference type="Proteomes" id="UP000250169">
    <property type="component" value="Unassembled WGS sequence"/>
</dbReference>
<feature type="transmembrane region" description="Helical" evidence="9">
    <location>
        <begin position="107"/>
        <end position="129"/>
    </location>
</feature>
<dbReference type="Pfam" id="PF01595">
    <property type="entry name" value="CNNM"/>
    <property type="match status" value="1"/>
</dbReference>
<dbReference type="SMART" id="SM01091">
    <property type="entry name" value="CorC_HlyC"/>
    <property type="match status" value="1"/>
</dbReference>
<evidence type="ECO:0000256" key="3">
    <source>
        <dbReference type="ARBA" id="ARBA00022737"/>
    </source>
</evidence>
<organism evidence="12 13">
    <name type="scientific">Capnocytophaga ochracea</name>
    <dbReference type="NCBI Taxonomy" id="1018"/>
    <lineage>
        <taxon>Bacteria</taxon>
        <taxon>Pseudomonadati</taxon>
        <taxon>Bacteroidota</taxon>
        <taxon>Flavobacteriia</taxon>
        <taxon>Flavobacteriales</taxon>
        <taxon>Flavobacteriaceae</taxon>
        <taxon>Capnocytophaga</taxon>
    </lineage>
</organism>
<evidence type="ECO:0000256" key="8">
    <source>
        <dbReference type="PROSITE-ProRule" id="PRU01193"/>
    </source>
</evidence>
<name>A0A2X2T5U9_CAPOC</name>